<feature type="compositionally biased region" description="Basic and acidic residues" evidence="7">
    <location>
        <begin position="3362"/>
        <end position="3383"/>
    </location>
</feature>
<feature type="compositionally biased region" description="Polar residues" evidence="7">
    <location>
        <begin position="1724"/>
        <end position="1733"/>
    </location>
</feature>
<feature type="compositionally biased region" description="Polar residues" evidence="7">
    <location>
        <begin position="1458"/>
        <end position="1468"/>
    </location>
</feature>
<dbReference type="EMBL" id="CAMXCT010002864">
    <property type="protein sequence ID" value="CAI4000944.1"/>
    <property type="molecule type" value="Genomic_DNA"/>
</dbReference>
<dbReference type="Gene3D" id="1.20.120.350">
    <property type="entry name" value="Voltage-gated potassium channels. Chain C"/>
    <property type="match status" value="1"/>
</dbReference>
<feature type="compositionally biased region" description="Basic and acidic residues" evidence="7">
    <location>
        <begin position="1352"/>
        <end position="1371"/>
    </location>
</feature>
<evidence type="ECO:0000256" key="5">
    <source>
        <dbReference type="ARBA" id="ARBA00023172"/>
    </source>
</evidence>
<evidence type="ECO:0000256" key="4">
    <source>
        <dbReference type="ARBA" id="ARBA00023136"/>
    </source>
</evidence>
<dbReference type="OrthoDB" id="413423at2759"/>
<dbReference type="GO" id="GO:0005248">
    <property type="term" value="F:voltage-gated sodium channel activity"/>
    <property type="evidence" value="ECO:0007669"/>
    <property type="project" value="TreeGrafter"/>
</dbReference>
<feature type="region of interest" description="Disordered" evidence="7">
    <location>
        <begin position="1709"/>
        <end position="1734"/>
    </location>
</feature>
<evidence type="ECO:0000313" key="11">
    <source>
        <dbReference type="EMBL" id="CAL4788256.1"/>
    </source>
</evidence>
<keyword evidence="11" id="KW-0407">Ion channel</keyword>
<dbReference type="InterPro" id="IPR005821">
    <property type="entry name" value="Ion_trans_dom"/>
</dbReference>
<dbReference type="InterPro" id="IPR018247">
    <property type="entry name" value="EF_Hand_1_Ca_BS"/>
</dbReference>
<dbReference type="GO" id="GO:0003677">
    <property type="term" value="F:DNA binding"/>
    <property type="evidence" value="ECO:0007669"/>
    <property type="project" value="InterPro"/>
</dbReference>
<evidence type="ECO:0000313" key="10">
    <source>
        <dbReference type="EMBL" id="CAI4000944.1"/>
    </source>
</evidence>
<feature type="region of interest" description="Disordered" evidence="7">
    <location>
        <begin position="1427"/>
        <end position="1488"/>
    </location>
</feature>
<feature type="coiled-coil region" evidence="6">
    <location>
        <begin position="22"/>
        <end position="52"/>
    </location>
</feature>
<organism evidence="10">
    <name type="scientific">Cladocopium goreaui</name>
    <dbReference type="NCBI Taxonomy" id="2562237"/>
    <lineage>
        <taxon>Eukaryota</taxon>
        <taxon>Sar</taxon>
        <taxon>Alveolata</taxon>
        <taxon>Dinophyceae</taxon>
        <taxon>Suessiales</taxon>
        <taxon>Symbiodiniaceae</taxon>
        <taxon>Cladocopium</taxon>
    </lineage>
</organism>
<keyword evidence="12" id="KW-1185">Reference proteome</keyword>
<feature type="region of interest" description="Disordered" evidence="7">
    <location>
        <begin position="2442"/>
        <end position="2481"/>
    </location>
</feature>
<feature type="transmembrane region" description="Helical" evidence="8">
    <location>
        <begin position="357"/>
        <end position="374"/>
    </location>
</feature>
<comment type="caution">
    <text evidence="10">The sequence shown here is derived from an EMBL/GenBank/DDBJ whole genome shotgun (WGS) entry which is preliminary data.</text>
</comment>
<evidence type="ECO:0000256" key="6">
    <source>
        <dbReference type="SAM" id="Coils"/>
    </source>
</evidence>
<feature type="region of interest" description="Disordered" evidence="7">
    <location>
        <begin position="3362"/>
        <end position="3389"/>
    </location>
</feature>
<dbReference type="SUPFAM" id="SSF54001">
    <property type="entry name" value="Cysteine proteinases"/>
    <property type="match status" value="1"/>
</dbReference>
<dbReference type="Pfam" id="PF01841">
    <property type="entry name" value="Transglut_core"/>
    <property type="match status" value="1"/>
</dbReference>
<evidence type="ECO:0000256" key="8">
    <source>
        <dbReference type="SAM" id="Phobius"/>
    </source>
</evidence>
<dbReference type="Pfam" id="PF00520">
    <property type="entry name" value="Ion_trans"/>
    <property type="match status" value="1"/>
</dbReference>
<evidence type="ECO:0000256" key="1">
    <source>
        <dbReference type="ARBA" id="ARBA00004141"/>
    </source>
</evidence>
<reference evidence="10" key="1">
    <citation type="submission" date="2022-10" db="EMBL/GenBank/DDBJ databases">
        <authorList>
            <person name="Chen Y."/>
            <person name="Dougan E. K."/>
            <person name="Chan C."/>
            <person name="Rhodes N."/>
            <person name="Thang M."/>
        </authorList>
    </citation>
    <scope>NUCLEOTIDE SEQUENCE</scope>
</reference>
<evidence type="ECO:0000256" key="7">
    <source>
        <dbReference type="SAM" id="MobiDB-lite"/>
    </source>
</evidence>
<name>A0A9P1D032_9DINO</name>
<feature type="region of interest" description="Disordered" evidence="7">
    <location>
        <begin position="1304"/>
        <end position="1375"/>
    </location>
</feature>
<dbReference type="InterPro" id="IPR043203">
    <property type="entry name" value="VGCC_Ca_Na"/>
</dbReference>
<dbReference type="InterPro" id="IPR013762">
    <property type="entry name" value="Integrase-like_cat_sf"/>
</dbReference>
<feature type="transmembrane region" description="Helical" evidence="8">
    <location>
        <begin position="835"/>
        <end position="859"/>
    </location>
</feature>
<dbReference type="SMART" id="SM00460">
    <property type="entry name" value="TGc"/>
    <property type="match status" value="1"/>
</dbReference>
<proteinExistence type="predicted"/>
<keyword evidence="4 8" id="KW-0472">Membrane</keyword>
<feature type="transmembrane region" description="Helical" evidence="8">
    <location>
        <begin position="757"/>
        <end position="784"/>
    </location>
</feature>
<feature type="transmembrane region" description="Helical" evidence="8">
    <location>
        <begin position="246"/>
        <end position="263"/>
    </location>
</feature>
<dbReference type="Gene3D" id="1.10.443.10">
    <property type="entry name" value="Intergrase catalytic core"/>
    <property type="match status" value="1"/>
</dbReference>
<feature type="compositionally biased region" description="Basic and acidic residues" evidence="7">
    <location>
        <begin position="1318"/>
        <end position="1342"/>
    </location>
</feature>
<evidence type="ECO:0000313" key="12">
    <source>
        <dbReference type="Proteomes" id="UP001152797"/>
    </source>
</evidence>
<dbReference type="GO" id="GO:0006310">
    <property type="term" value="P:DNA recombination"/>
    <property type="evidence" value="ECO:0007669"/>
    <property type="project" value="UniProtKB-KW"/>
</dbReference>
<dbReference type="PROSITE" id="PS50222">
    <property type="entry name" value="EF_HAND_2"/>
    <property type="match status" value="1"/>
</dbReference>
<dbReference type="PANTHER" id="PTHR10037:SF62">
    <property type="entry name" value="SODIUM CHANNEL PROTEIN 60E"/>
    <property type="match status" value="1"/>
</dbReference>
<evidence type="ECO:0000259" key="9">
    <source>
        <dbReference type="PROSITE" id="PS50222"/>
    </source>
</evidence>
<keyword evidence="6" id="KW-0175">Coiled coil</keyword>
<dbReference type="EMBL" id="CAMXCT030002864">
    <property type="protein sequence ID" value="CAL4788256.1"/>
    <property type="molecule type" value="Genomic_DNA"/>
</dbReference>
<feature type="transmembrane region" description="Helical" evidence="8">
    <location>
        <begin position="334"/>
        <end position="350"/>
    </location>
</feature>
<dbReference type="InterPro" id="IPR026768">
    <property type="entry name" value="YPEH2ZP"/>
</dbReference>
<accession>A0A9P1D032</accession>
<evidence type="ECO:0000256" key="3">
    <source>
        <dbReference type="ARBA" id="ARBA00022989"/>
    </source>
</evidence>
<dbReference type="Gene3D" id="3.10.620.30">
    <property type="match status" value="1"/>
</dbReference>
<gene>
    <name evidence="10" type="ORF">C1SCF055_LOCUS27026</name>
</gene>
<dbReference type="GO" id="GO:0015074">
    <property type="term" value="P:DNA integration"/>
    <property type="evidence" value="ECO:0007669"/>
    <property type="project" value="InterPro"/>
</dbReference>
<dbReference type="Proteomes" id="UP001152797">
    <property type="component" value="Unassembled WGS sequence"/>
</dbReference>
<dbReference type="PROSITE" id="PS00018">
    <property type="entry name" value="EF_HAND_1"/>
    <property type="match status" value="1"/>
</dbReference>
<dbReference type="Gene3D" id="1.10.287.70">
    <property type="match status" value="1"/>
</dbReference>
<dbReference type="GO" id="GO:0001518">
    <property type="term" value="C:voltage-gated sodium channel complex"/>
    <property type="evidence" value="ECO:0007669"/>
    <property type="project" value="TreeGrafter"/>
</dbReference>
<keyword evidence="2 8" id="KW-0812">Transmembrane</keyword>
<protein>
    <submittedName>
        <fullName evidence="11">Sodium channel protein type 10 subunit alpha</fullName>
    </submittedName>
</protein>
<feature type="transmembrane region" description="Helical" evidence="8">
    <location>
        <begin position="911"/>
        <end position="934"/>
    </location>
</feature>
<feature type="transmembrane region" description="Helical" evidence="8">
    <location>
        <begin position="158"/>
        <end position="180"/>
    </location>
</feature>
<dbReference type="InterPro" id="IPR027359">
    <property type="entry name" value="Volt_channel_dom_sf"/>
</dbReference>
<dbReference type="PANTHER" id="PTHR10037">
    <property type="entry name" value="VOLTAGE-GATED CATION CHANNEL CALCIUM AND SODIUM"/>
    <property type="match status" value="1"/>
</dbReference>
<comment type="subcellular location">
    <subcellularLocation>
        <location evidence="1">Membrane</location>
        <topology evidence="1">Multi-pass membrane protein</topology>
    </subcellularLocation>
</comment>
<feature type="domain" description="EF-hand" evidence="9">
    <location>
        <begin position="1747"/>
        <end position="1782"/>
    </location>
</feature>
<dbReference type="InterPro" id="IPR002931">
    <property type="entry name" value="Transglutaminase-like"/>
</dbReference>
<dbReference type="SUPFAM" id="SSF81324">
    <property type="entry name" value="Voltage-gated potassium channels"/>
    <property type="match status" value="1"/>
</dbReference>
<dbReference type="Pfam" id="PF14976">
    <property type="entry name" value="YPEH2ZP"/>
    <property type="match status" value="1"/>
</dbReference>
<dbReference type="InterPro" id="IPR038765">
    <property type="entry name" value="Papain-like_cys_pep_sf"/>
</dbReference>
<feature type="compositionally biased region" description="Basic and acidic residues" evidence="7">
    <location>
        <begin position="2450"/>
        <end position="2464"/>
    </location>
</feature>
<evidence type="ECO:0000256" key="2">
    <source>
        <dbReference type="ARBA" id="ARBA00022692"/>
    </source>
</evidence>
<keyword evidence="11" id="KW-0406">Ion transport</keyword>
<dbReference type="InterPro" id="IPR002048">
    <property type="entry name" value="EF_hand_dom"/>
</dbReference>
<dbReference type="InterPro" id="IPR011010">
    <property type="entry name" value="DNA_brk_join_enz"/>
</dbReference>
<sequence>MAEASRDLAQGTIEVMVSESVCAKERMEAREVEEAYQKFEESEEHIKELLDRGTISMDEARRLRTRAKMHQQEDQDEKPKISSAVLAGADHKTNEQIIEEALKPKKGWWLFESIRKALRFDKLQNKIQIEKHRRSLPEFEHRFPFIQNMVKTGMSFELFTFFLVACNGLLTGIQISVPWLHAGQPGSLAVEYGIPVTCPLKVKGISLRNVTYRRPEEALLFASDAVCMDSPEVLQPFFLCEPPEQVRLFITLFCVSVAFSLIINHPSAIRYYRFITSTNLPLSGRRGLGYNACKAYGIFPIGNLPESHFQMVGWLLVVSLLLACHSHLAPRFFLFASFGLYFLYFGQLFCESKHGGHGALLLPSVLLLLALSGGPQGSPWSLVFIKLFLGVIYFAGAVSKVVVAGVFGRPWLGSTMQAYIVDAMWSRPHWSFLVRALQRFLLQRWYLCTILAVSGLAFEFAWLPMVMFGGRLGSVLAGAIAFSFHLGVDLLQGLDFKPFWCPVFWVFLPDVQALWHGQDVLPDQIWPILAQGFAEEPCRWLMSATYLLLQVVVAIRFMDCWEGMECLPLTCCPMFAVPRNLFDDELRAGVITDLDLRGGGYVDFAYNFFPWSTELPLSASDLQHMPGRVLFWMSSLHCDENMKRFLKPEYLNKELLICANFDVSPALHDKLLQLVRFLEQAHPNDWTDGAKIGEVANLQVECRSLFKEHAFTTEGSQDAFEGLQATKKVPDLLNWMTFFTPTVVFILEIILRVMADGWIWFFATGNTIDCILILVTGIVPSYILKPFFGIDSGELRIGQALRCVRLIRILKSVRTISAFRILWSLVSGIVDSGRILLWTLTIITVVLYMFSIFFVQLLVHGGLDLDDDQKEQVELYMKTVPDTMFTLFQCFTLDSWTGFSRILQVNQPMVGVLWLLFVAVGSLVLNNLVIAVIVNNAFARAEQDEELQASIARETTESELNDLRQLFDALLPSEDSVYLTREDYDDAVEKQNEILWTKLKLVNLEEDEIRDLWTYIDFPDQVDREEFASQIRNLKGECKAKHSYTVAMNLKKLDARLHQARTYLDTHKSICEALKKETTQAQLELSRALFELRQFVILTARCVPGSGIPATSSTERKLDSFQAQVAKTVQPLLTPIMDLPEENFREQWRMAQLDKDRRASRAWRLSPAASGACPADADQHREHRAWRARNWVPTPETENVGEPEAFFNLFCSTCHYFLSEKGVMMQMLAKPSSICFSTDERPQNISLQDEVPKMPGMCDCKVHDFACGCGARLGYHLLSPCDYCEKEGTKQRWFLCTSCVEAEPRDAPHTPHTPRTPRWADVKETTQKRDSPQFGQARDEGSTKPTVLGDLNGREKSGRKDDPRDPEKSKDAGNLWDLFGTEAGRSWDSSELAQRLAEVERRERAVLAREEELKQRERQLWMESAKPVESGMGAPTAPASGTIGAVGSVGRDKDGPSSAPSYPSQESLPIQGIQGIPTPSKPDLSDPQGRLEYSQRLIEKRKDLERWQQTLEEKSKALLEREKSLGNGISSKFSGPFLSYNVDDVVNVASVAGKAMVGAGFAASKVLVAIARPIFGGIKIAGSAAIQFGVSSYTAAVAYANEEAQARAMAQATALRRSKYYATASSPMQSMGSMGSVGMAPPDFCDGSGVPPRPAGRPYQSPQVWSRGSMWSPGWQVSPIYPASPAPHLAPVMEREGLVAWMRRNSGCGTRNHAPNYPEPSKEAQGSSTSNEANEARAVSLVSLEKGVRDNLMRLFLELDHDGDGSLNQKEFAAAKQLLSGVCGELPGSVKQPGVPVRSEDFMSYVASWAAAARVTLTQILREDLWTCKAWWWASSLDCYLAQRLIFWFSSELLGGGGYVLAFASWLLGSEVETAATQSGSTAAGYQVGSEREAVARGIGKWIRRCLRGELRGLSGRERINLQSRIYLVVRDIQGQVHDPPLVFDSWRRCAEVVIIGKDSGDSIYIGLPTKTELSDVPEEPVPEATGLFDNFVTADFDVINFDYSVGTLLSSSLSSRVQVIGVCEIDRQALIAVPDLAWHRLKTKRELPEDALLRATRVEVVSASDLDRATPTSTAQKIWLGFLKPELVDAVVFGGPELEAGEIGFPVDALGMPAFPFAKALCAVAQDHFAFVSAESAVPQPELNVENRLGRLESSMAEILSSLKDMRAPMASASEAAPLPIRQPALSVMQAQAAKAAGVKPQDVAPAGMSSDEDEKDEHLGVASGVQDPLGQAIVHLSSIVQEMRAEKKQKKDKGLEAILDRAESGSARDTTGSSRSKASALRSLQKLLVTDPKLIYQALEKNLQGDWETGGSNLPGAQITRISARGWLEHRSRISSYPGTIRPAWLCAGIWDALMQGRHEEARARAAIATACFDQQSCDRGAWLLANELTLEPPPPYASFNSHTAPEQWEVQHTRLIDDRWCELFMAKLKELAEYQEKKGKLTAAGKTKKEDPPPKAGDKPKGKGKSGKKAKDSEDAGPADAEAALYVPGSQAPTSNMLKIWNSLARLIFSGQAGFAQFLKTLRSRPSADEGTALPLWPIPAPYPRWLRKNAEERVNYKRMCIEKAINMIVLSLSWMHLGRPAVAPSCMMLGNKLSAKQWGVTKRFERLITDLAQAGDFGPTNIGRSAAKVESLAFLLERLQKATQDVVGSYEHQRTAQGVPPRRSNAGHQCGDPGEVVGSLPQGVPQLAKCVEPSRLSFPKDAPGFDPTELFEEPHKSVYKDPVAHAASPDLSKWEPPRVRIHASRDQALELLQFLDRHHRLRLVPEEKVRKNFLCGAFCLVKDEAKDRLILDARPPNLLEETLRDWSKTLGAISAVLQIELLPHHNLIMSGTDLKDYYYCFKVTRARAERNTLNFPLKPGEAQQFQCYSEQLHGHKTLYPCLSTMAMGDCQAVEMGQKCHVKIGLNAGIFSPQELLCIHGRAPRSMISAGIIIDDALFLEQVPISVHGDGLKETDGARRLRAMKEEYLQRDLVPHPSKTFEAESQAEFWGASVCGTSGLVRAAPRRLVPLIDITISTLTLGFATVALLQTLAGAWVSVLQFRRRMLCLLDEIYVAQHGRLQTDVVRLSRSLQDELWLLVCLGPLAVTDLRAQTEDTFFLTDASEEVKASVSSKVPLAFARELHRHSLVRGTWTRLLSPWKVWLQQHFQLEEEDALPDGVPLVSHPLWVILAKVLQFQVFQRKMVRGRKHINLLELESILELEAKLSHQHQDVRYILGSDSQIALAAILKGRSSSPRLNSLLQHSLATTLGAGIYGSYGYVPSLANVGDDPTRWTDVRAPSCAVPAWLDKAFNGDFSELDRWLGERGYDPISVAQLPFQCQHPESKDVLQHSLLRELREVQKPSRLAVFDEKVYSRSAREARGVSLEHEQQQEEEEKRPQEIFNEGPCKTVAATITVADEVSPSPQVGADSDSVCLGAEDEKGQQEPESLTKRDGTRLPGKTNRGHNHSVASKGRSQPRKGKTSTGSPFEPPVGTSQRKSPCCIAMDNPRCPLLSDSCKKLLGEVPASCFLLPGGRRLKAGESFCPNRAGILDLYSGKAAVARKLARKYKTWVLTVDFEHGSDQNLLDPALQKLLKDLVAQRCFVGVGAAPECCSFSRAVYPAVRTALEPWGLSDISERMKLKVQVGNQHAAFLLQIIQLCIAMDIPYWVENPDGSFLWLLPGWSSAGIGRPETSFRVDLCRYKTPWRKRTRIATNTSLAGQRQLCLGGHSHTRLRGRNKAFKMSWTRLAQVYPQGLAHDLAAALALSAGLTTRKQKLAIGGCAKCSEGRIGEAKNPGPQQSRRIPRDSRLLEEVQLVEPVTQALQQRVWVAFQQWLQSQFSADTVEQMLWCPALLAAILKTYGLHLYSTGHALYEYRHLLVIAQQTHSWLKPHLGPAWQLLTKWQVLQPVQHRRPLHYVLYQAMVVTALCKRWLRWTGTLMLGFEGIARISEVLRATRAELILPSDQFSTLFSSAFLKVLNPKTKRRGKGRVQHLKLNDRHAIAFLERTFAGLDPALSLFPLSAAAFRTRWEQILDDLAMPKDLRPTPASIRGGGAIVAYQKGEHIQDIMWRMRVQSQTTLEHYLQEMAADSIMLALVRNVSNISDEPSAAPSLWRTSTGSSFPLPPGADGNLCRMAFKTMQFLGNRTEDKSIIEASLVARMSSHRPMFQKLLDQGGEVLGLHMAGSKSVDVYLGKSGSQELLRIRLKELSLSSDPEPLLDGIGGFDVGPVEERDVPHELWTEMSRARASTDAPKLVRAPSQISEDLQSAPLVLTAVPLGRHIFKIRLKLLGNQLAANYLLLVPKLRTSNGQARYKSHKATLRCAGKILDASADYHSFLLFNARGDQVADLVLEHEFLNQRVRVQSKEGKFEASEVVPVPELDEMERVSCLSCNSRSIRSVLQPLGLERKSGERDIAYAMRLGRALRNGYAYDTAATEADLSNLTTSIWEKRRGDCSAFNAGFVFALRAFDIPARISLGFKYGSAVQEACGTTVAPHAQAEFFADGIGWVPCDATTGVHRFGHEATHVLSFVEWRTASASLQEVNDLRKVVQKEYHSLRKLMAKLEGPLKEVAEKPVVTKEFAKILSQTTSCSEPEALSQIQAVLQLSNQEKKPSAARTADLLATFELGQFRTLGTGDGLTEAARAGLKMFEGGPYKGQALRAPSLNENMLIPDEINAVMEHVGAKSDTDWSKLWPYGVFSCKYDFDHQPP</sequence>
<feature type="transmembrane region" description="Helical" evidence="8">
    <location>
        <begin position="732"/>
        <end position="751"/>
    </location>
</feature>
<keyword evidence="11" id="KW-0813">Transport</keyword>
<keyword evidence="5" id="KW-0233">DNA recombination</keyword>
<reference evidence="11 12" key="2">
    <citation type="submission" date="2024-05" db="EMBL/GenBank/DDBJ databases">
        <authorList>
            <person name="Chen Y."/>
            <person name="Shah S."/>
            <person name="Dougan E. K."/>
            <person name="Thang M."/>
            <person name="Chan C."/>
        </authorList>
    </citation>
    <scope>NUCLEOTIDE SEQUENCE [LARGE SCALE GENOMIC DNA]</scope>
</reference>
<dbReference type="GO" id="GO:0005509">
    <property type="term" value="F:calcium ion binding"/>
    <property type="evidence" value="ECO:0007669"/>
    <property type="project" value="InterPro"/>
</dbReference>
<keyword evidence="3 8" id="KW-1133">Transmembrane helix</keyword>
<feature type="transmembrane region" description="Helical" evidence="8">
    <location>
        <begin position="445"/>
        <end position="462"/>
    </location>
</feature>
<feature type="compositionally biased region" description="Basic and acidic residues" evidence="7">
    <location>
        <begin position="3422"/>
        <end position="3439"/>
    </location>
</feature>
<dbReference type="EMBL" id="CAMXCT020002864">
    <property type="protein sequence ID" value="CAL1154319.1"/>
    <property type="molecule type" value="Genomic_DNA"/>
</dbReference>
<feature type="region of interest" description="Disordered" evidence="7">
    <location>
        <begin position="3422"/>
        <end position="3484"/>
    </location>
</feature>
<dbReference type="SUPFAM" id="SSF56349">
    <property type="entry name" value="DNA breaking-rejoining enzymes"/>
    <property type="match status" value="1"/>
</dbReference>
<feature type="transmembrane region" description="Helical" evidence="8">
    <location>
        <begin position="380"/>
        <end position="407"/>
    </location>
</feature>
<feature type="region of interest" description="Disordered" evidence="7">
    <location>
        <begin position="2198"/>
        <end position="2220"/>
    </location>
</feature>